<dbReference type="AlphaFoldDB" id="A0A2J6PML9"/>
<reference evidence="1 2" key="1">
    <citation type="submission" date="2016-05" db="EMBL/GenBank/DDBJ databases">
        <title>A degradative enzymes factory behind the ericoid mycorrhizal symbiosis.</title>
        <authorList>
            <consortium name="DOE Joint Genome Institute"/>
            <person name="Martino E."/>
            <person name="Morin E."/>
            <person name="Grelet G."/>
            <person name="Kuo A."/>
            <person name="Kohler A."/>
            <person name="Daghino S."/>
            <person name="Barry K."/>
            <person name="Choi C."/>
            <person name="Cichocki N."/>
            <person name="Clum A."/>
            <person name="Copeland A."/>
            <person name="Hainaut M."/>
            <person name="Haridas S."/>
            <person name="Labutti K."/>
            <person name="Lindquist E."/>
            <person name="Lipzen A."/>
            <person name="Khouja H.-R."/>
            <person name="Murat C."/>
            <person name="Ohm R."/>
            <person name="Olson A."/>
            <person name="Spatafora J."/>
            <person name="Veneault-Fourrey C."/>
            <person name="Henrissat B."/>
            <person name="Grigoriev I."/>
            <person name="Martin F."/>
            <person name="Perotto S."/>
        </authorList>
    </citation>
    <scope>NUCLEOTIDE SEQUENCE [LARGE SCALE GENOMIC DNA]</scope>
    <source>
        <strain evidence="1 2">UAMH 7357</strain>
    </source>
</reference>
<keyword evidence="2" id="KW-1185">Reference proteome</keyword>
<protein>
    <submittedName>
        <fullName evidence="1">Uncharacterized protein</fullName>
    </submittedName>
</protein>
<proteinExistence type="predicted"/>
<dbReference type="Proteomes" id="UP000235672">
    <property type="component" value="Unassembled WGS sequence"/>
</dbReference>
<organism evidence="1 2">
    <name type="scientific">Hyaloscypha hepaticicola</name>
    <dbReference type="NCBI Taxonomy" id="2082293"/>
    <lineage>
        <taxon>Eukaryota</taxon>
        <taxon>Fungi</taxon>
        <taxon>Dikarya</taxon>
        <taxon>Ascomycota</taxon>
        <taxon>Pezizomycotina</taxon>
        <taxon>Leotiomycetes</taxon>
        <taxon>Helotiales</taxon>
        <taxon>Hyaloscyphaceae</taxon>
        <taxon>Hyaloscypha</taxon>
    </lineage>
</organism>
<dbReference type="OrthoDB" id="3573299at2759"/>
<accession>A0A2J6PML9</accession>
<dbReference type="EMBL" id="KZ613514">
    <property type="protein sequence ID" value="PMD15281.1"/>
    <property type="molecule type" value="Genomic_DNA"/>
</dbReference>
<sequence>MDEIGFRIGVLRGRIVITHLNTKAVYLADPDNRESLIAIETIYVNGTTISPFLILKGEVLQEEYLENDLEDELVLTTSPSGYTND</sequence>
<evidence type="ECO:0000313" key="2">
    <source>
        <dbReference type="Proteomes" id="UP000235672"/>
    </source>
</evidence>
<evidence type="ECO:0000313" key="1">
    <source>
        <dbReference type="EMBL" id="PMD15281.1"/>
    </source>
</evidence>
<gene>
    <name evidence="1" type="ORF">NA56DRAFT_693366</name>
</gene>
<name>A0A2J6PML9_9HELO</name>